<gene>
    <name evidence="2" type="ORF">VV01_18365</name>
</gene>
<feature type="transmembrane region" description="Helical" evidence="1">
    <location>
        <begin position="339"/>
        <end position="356"/>
    </location>
</feature>
<keyword evidence="3" id="KW-1185">Reference proteome</keyword>
<comment type="caution">
    <text evidence="2">The sequence shown here is derived from an EMBL/GenBank/DDBJ whole genome shotgun (WGS) entry which is preliminary data.</text>
</comment>
<feature type="transmembrane region" description="Helical" evidence="1">
    <location>
        <begin position="477"/>
        <end position="500"/>
    </location>
</feature>
<proteinExistence type="predicted"/>
<feature type="transmembrane region" description="Helical" evidence="1">
    <location>
        <begin position="25"/>
        <end position="46"/>
    </location>
</feature>
<feature type="transmembrane region" description="Helical" evidence="1">
    <location>
        <begin position="417"/>
        <end position="439"/>
    </location>
</feature>
<feature type="transmembrane region" description="Helical" evidence="1">
    <location>
        <begin position="85"/>
        <end position="103"/>
    </location>
</feature>
<feature type="transmembrane region" description="Helical" evidence="1">
    <location>
        <begin position="292"/>
        <end position="309"/>
    </location>
</feature>
<feature type="transmembrane region" description="Helical" evidence="1">
    <location>
        <begin position="569"/>
        <end position="588"/>
    </location>
</feature>
<organism evidence="2 3">
    <name type="scientific">Luteipulveratus halotolerans</name>
    <dbReference type="NCBI Taxonomy" id="1631356"/>
    <lineage>
        <taxon>Bacteria</taxon>
        <taxon>Bacillati</taxon>
        <taxon>Actinomycetota</taxon>
        <taxon>Actinomycetes</taxon>
        <taxon>Micrococcales</taxon>
        <taxon>Dermacoccaceae</taxon>
        <taxon>Luteipulveratus</taxon>
    </lineage>
</organism>
<sequence length="759" mass="79319">MTAVVLPAPTPAPAARVPGVRRARLIGPASLVAALVACAACASAEGTTLGQIARALLAIAVTQVLPGALLWRLVRPRDGWLLEDVVFGFALGVGLAVPAQAFGGHIGHRWPAVVLPLAVAALVLVVPSTRARVRQARWSPVPWWLGAGTAATSLVALPQLINFVTRNQLRWAAVGAPQPDQHFHMALAGELLRRGPSGWPMVAGEDLGYHWFGHAWIAQICAVSGVPVDQVALRVTAVVMPLLVPMAAAALALRLSQRPAAAVAAAAITMAGGQLNVWNIPSPALPINPESFTLGLSATLLMATAAVLAVRWRGHVTVGTTVSVPVLTVLSAGTKGSTVPLLIAGTALAAVVMLWQRRPVARLLLVDLALMTAALVLTLKVVFNGSAGALTLNPEDAAAHTFLSQQLDGITSGPGRALSVGLMILGGLTRAALGFGLLARRGEQAGRRDPVVWLLLGAVVAGCCAPAVFVQPGQSQYYFMISAYPLAAVASGIAVVLLVTRLGRRTSVIAAAVAVATGVTAHFLPTSVLEPVRSNGMPNALRVIACAATVLIAGSLVGAALARTGVRRTVAAGVLAAAAILSGTTAMASSLTQPLEVRGPATARSIGAVTSGEVETAWYIRNHSGRHDVVASNRHCAAPGRPTCESRRFLVAAYTERQVLLEGWAYTPTISRLAPEGRTSLTHPFWDPALQRLNDGFYRTPTAGGRDALWDKGVRWLYVDNAFPHRWLSPYADRRFTAPDGTSSAWLLRPPAGVARDHR</sequence>
<reference evidence="3" key="1">
    <citation type="submission" date="2015-03" db="EMBL/GenBank/DDBJ databases">
        <title>Luteipulveratus halotolerans sp. nov., a novel actinobacterium (Dermacoccaceae) from Sarawak, Malaysia.</title>
        <authorList>
            <person name="Juboi H."/>
            <person name="Basik A."/>
            <person name="Shamsul S.S."/>
            <person name="Arnold P."/>
            <person name="Schmitt E.K."/>
            <person name="Sanglier J.-J."/>
            <person name="Yeo T."/>
        </authorList>
    </citation>
    <scope>NUCLEOTIDE SEQUENCE [LARGE SCALE GENOMIC DNA]</scope>
    <source>
        <strain evidence="3">C296001</strain>
    </source>
</reference>
<feature type="transmembrane region" description="Helical" evidence="1">
    <location>
        <begin position="540"/>
        <end position="562"/>
    </location>
</feature>
<name>A0A0L6CM04_9MICO</name>
<evidence type="ECO:0000313" key="2">
    <source>
        <dbReference type="EMBL" id="KNX38665.1"/>
    </source>
</evidence>
<dbReference type="RefSeq" id="WP_050671151.1">
    <property type="nucleotide sequence ID" value="NZ_LAIR01000002.1"/>
</dbReference>
<feature type="transmembrane region" description="Helical" evidence="1">
    <location>
        <begin position="363"/>
        <end position="383"/>
    </location>
</feature>
<feature type="transmembrane region" description="Helical" evidence="1">
    <location>
        <begin position="109"/>
        <end position="129"/>
    </location>
</feature>
<feature type="transmembrane region" description="Helical" evidence="1">
    <location>
        <begin position="507"/>
        <end position="528"/>
    </location>
</feature>
<evidence type="ECO:0000313" key="3">
    <source>
        <dbReference type="Proteomes" id="UP000037397"/>
    </source>
</evidence>
<accession>A0A0L6CM04</accession>
<feature type="transmembrane region" description="Helical" evidence="1">
    <location>
        <begin position="141"/>
        <end position="161"/>
    </location>
</feature>
<dbReference type="STRING" id="1631356.VV01_18365"/>
<feature type="transmembrane region" description="Helical" evidence="1">
    <location>
        <begin position="231"/>
        <end position="253"/>
    </location>
</feature>
<keyword evidence="1" id="KW-0812">Transmembrane</keyword>
<keyword evidence="1" id="KW-0472">Membrane</keyword>
<dbReference type="EMBL" id="LAIR01000002">
    <property type="protein sequence ID" value="KNX38665.1"/>
    <property type="molecule type" value="Genomic_DNA"/>
</dbReference>
<keyword evidence="1" id="KW-1133">Transmembrane helix</keyword>
<feature type="transmembrane region" description="Helical" evidence="1">
    <location>
        <begin position="260"/>
        <end position="280"/>
    </location>
</feature>
<feature type="transmembrane region" description="Helical" evidence="1">
    <location>
        <begin position="451"/>
        <end position="471"/>
    </location>
</feature>
<dbReference type="Proteomes" id="UP000037397">
    <property type="component" value="Unassembled WGS sequence"/>
</dbReference>
<feature type="transmembrane region" description="Helical" evidence="1">
    <location>
        <begin position="316"/>
        <end position="333"/>
    </location>
</feature>
<protein>
    <submittedName>
        <fullName evidence="2">Uncharacterized protein</fullName>
    </submittedName>
</protein>
<feature type="transmembrane region" description="Helical" evidence="1">
    <location>
        <begin position="52"/>
        <end position="73"/>
    </location>
</feature>
<dbReference type="AlphaFoldDB" id="A0A0L6CM04"/>
<evidence type="ECO:0000256" key="1">
    <source>
        <dbReference type="SAM" id="Phobius"/>
    </source>
</evidence>